<dbReference type="EMBL" id="BSPC01000097">
    <property type="protein sequence ID" value="GLS24266.1"/>
    <property type="molecule type" value="Genomic_DNA"/>
</dbReference>
<evidence type="ECO:0000313" key="2">
    <source>
        <dbReference type="Proteomes" id="UP001156882"/>
    </source>
</evidence>
<dbReference type="InterPro" id="IPR029021">
    <property type="entry name" value="Prot-tyrosine_phosphatase-like"/>
</dbReference>
<dbReference type="SUPFAM" id="SSF52799">
    <property type="entry name" value="(Phosphotyrosine protein) phosphatases II"/>
    <property type="match status" value="1"/>
</dbReference>
<protein>
    <recommendedName>
        <fullName evidence="3">Protein tyrosine phosphatase</fullName>
    </recommendedName>
</protein>
<name>A0ABQ6CVA5_9HYPH</name>
<comment type="caution">
    <text evidence="1">The sequence shown here is derived from an EMBL/GenBank/DDBJ whole genome shotgun (WGS) entry which is preliminary data.</text>
</comment>
<reference evidence="2" key="1">
    <citation type="journal article" date="2019" name="Int. J. Syst. Evol. Microbiol.">
        <title>The Global Catalogue of Microorganisms (GCM) 10K type strain sequencing project: providing services to taxonomists for standard genome sequencing and annotation.</title>
        <authorList>
            <consortium name="The Broad Institute Genomics Platform"/>
            <consortium name="The Broad Institute Genome Sequencing Center for Infectious Disease"/>
            <person name="Wu L."/>
            <person name="Ma J."/>
        </authorList>
    </citation>
    <scope>NUCLEOTIDE SEQUENCE [LARGE SCALE GENOMIC DNA]</scope>
    <source>
        <strain evidence="2">NBRC 101365</strain>
    </source>
</reference>
<keyword evidence="2" id="KW-1185">Reference proteome</keyword>
<sequence length="201" mass="22171">MRKTANSRPPRPSRVGMMVMSYLTLTGAALGAVLLCAGSYAGSAYLRGNLHEVVASEAYRSAQLSDSQLSYYATAHVLKSIINLRGANPYAAWYKREIVAAKELGIAHYDFKMSANRLLPTDTADELIKRMHDAPKPLLIHCQAEADRSGLAAAIYLRRLHGADEEDAEDQLSIMYGHFGIPYLSGTYAMEVSWEQVEEKS</sequence>
<dbReference type="Proteomes" id="UP001156882">
    <property type="component" value="Unassembled WGS sequence"/>
</dbReference>
<organism evidence="1 2">
    <name type="scientific">Labrys miyagiensis</name>
    <dbReference type="NCBI Taxonomy" id="346912"/>
    <lineage>
        <taxon>Bacteria</taxon>
        <taxon>Pseudomonadati</taxon>
        <taxon>Pseudomonadota</taxon>
        <taxon>Alphaproteobacteria</taxon>
        <taxon>Hyphomicrobiales</taxon>
        <taxon>Xanthobacteraceae</taxon>
        <taxon>Labrys</taxon>
    </lineage>
</organism>
<dbReference type="Gene3D" id="3.90.190.10">
    <property type="entry name" value="Protein tyrosine phosphatase superfamily"/>
    <property type="match status" value="1"/>
</dbReference>
<evidence type="ECO:0000313" key="1">
    <source>
        <dbReference type="EMBL" id="GLS24266.1"/>
    </source>
</evidence>
<proteinExistence type="predicted"/>
<gene>
    <name evidence="1" type="ORF">GCM10007874_72870</name>
</gene>
<evidence type="ECO:0008006" key="3">
    <source>
        <dbReference type="Google" id="ProtNLM"/>
    </source>
</evidence>
<accession>A0ABQ6CVA5</accession>